<reference evidence="1 2" key="1">
    <citation type="journal article" date="2017" name="Antonie Van Leeuwenhoek">
        <title>Phylogenomic resolution of the bacterial genus Pantoea and its relationship with Erwinia and Tatumella.</title>
        <authorList>
            <person name="Palmer M."/>
            <person name="Steenkamp E.T."/>
            <person name="Coetzee M.P."/>
            <person name="Chan W.Y."/>
            <person name="van Zyl E."/>
            <person name="De Maayer P."/>
            <person name="Coutinho T.A."/>
            <person name="Blom J."/>
            <person name="Smits T.H."/>
            <person name="Duffy B."/>
            <person name="Venter S.N."/>
        </authorList>
    </citation>
    <scope>NUCLEOTIDE SEQUENCE [LARGE SCALE GENOMIC DNA]</scope>
    <source>
        <strain evidence="1 2">LMG 5345</strain>
    </source>
</reference>
<gene>
    <name evidence="1" type="ORF">HA46_11505</name>
</gene>
<dbReference type="EMBL" id="MLJJ01000018">
    <property type="protein sequence ID" value="ORM98855.1"/>
    <property type="molecule type" value="Genomic_DNA"/>
</dbReference>
<accession>A0ABX3USV0</accession>
<evidence type="ECO:0000313" key="1">
    <source>
        <dbReference type="EMBL" id="ORM98855.1"/>
    </source>
</evidence>
<dbReference type="Proteomes" id="UP000193785">
    <property type="component" value="Unassembled WGS sequence"/>
</dbReference>
<protein>
    <submittedName>
        <fullName evidence="1">Uncharacterized protein</fullName>
    </submittedName>
</protein>
<keyword evidence="2" id="KW-1185">Reference proteome</keyword>
<comment type="caution">
    <text evidence="1">The sequence shown here is derived from an EMBL/GenBank/DDBJ whole genome shotgun (WGS) entry which is preliminary data.</text>
</comment>
<evidence type="ECO:0000313" key="2">
    <source>
        <dbReference type="Proteomes" id="UP000193785"/>
    </source>
</evidence>
<proteinExistence type="predicted"/>
<name>A0ABX3USV0_9GAMM</name>
<sequence>MRENDKKLPGWNCSGQKLALWHRDQRINDRGVFMDVQLAEAAVTAVEMEQKVLAKRTRELTDNEVQAATQRDGMLKHIAEAFSIELPDMQACTLQR</sequence>
<organism evidence="1 2">
    <name type="scientific">Pantoea septica</name>
    <dbReference type="NCBI Taxonomy" id="472695"/>
    <lineage>
        <taxon>Bacteria</taxon>
        <taxon>Pseudomonadati</taxon>
        <taxon>Pseudomonadota</taxon>
        <taxon>Gammaproteobacteria</taxon>
        <taxon>Enterobacterales</taxon>
        <taxon>Erwiniaceae</taxon>
        <taxon>Pantoea</taxon>
    </lineage>
</organism>